<evidence type="ECO:0000313" key="1">
    <source>
        <dbReference type="EMBL" id="MFB9472218.1"/>
    </source>
</evidence>
<protein>
    <recommendedName>
        <fullName evidence="3">DUF4913 domain-containing protein</fullName>
    </recommendedName>
</protein>
<dbReference type="RefSeq" id="WP_345408502.1">
    <property type="nucleotide sequence ID" value="NZ_BAAAXS010000001.1"/>
</dbReference>
<evidence type="ECO:0000313" key="2">
    <source>
        <dbReference type="Proteomes" id="UP001589568"/>
    </source>
</evidence>
<gene>
    <name evidence="1" type="ORF">ACFFR3_22125</name>
</gene>
<sequence length="103" mass="11860">MSRSLIVDPALGRWWAARIEQEVGHWWLIVWATHGQHFAAFYRGHWDKQGGVCRTGRTPHELWARMREVQQEGRRQAMAAHVTVPPVLSEQLPESLLSRAGQP</sequence>
<dbReference type="EMBL" id="JBHMCF010000021">
    <property type="protein sequence ID" value="MFB9472218.1"/>
    <property type="molecule type" value="Genomic_DNA"/>
</dbReference>
<dbReference type="Proteomes" id="UP001589568">
    <property type="component" value="Unassembled WGS sequence"/>
</dbReference>
<organism evidence="1 2">
    <name type="scientific">Nonomuraea salmonea</name>
    <dbReference type="NCBI Taxonomy" id="46181"/>
    <lineage>
        <taxon>Bacteria</taxon>
        <taxon>Bacillati</taxon>
        <taxon>Actinomycetota</taxon>
        <taxon>Actinomycetes</taxon>
        <taxon>Streptosporangiales</taxon>
        <taxon>Streptosporangiaceae</taxon>
        <taxon>Nonomuraea</taxon>
    </lineage>
</organism>
<accession>A0ABV5NPJ1</accession>
<keyword evidence="2" id="KW-1185">Reference proteome</keyword>
<evidence type="ECO:0008006" key="3">
    <source>
        <dbReference type="Google" id="ProtNLM"/>
    </source>
</evidence>
<reference evidence="1 2" key="1">
    <citation type="submission" date="2024-09" db="EMBL/GenBank/DDBJ databases">
        <authorList>
            <person name="Sun Q."/>
            <person name="Mori K."/>
        </authorList>
    </citation>
    <scope>NUCLEOTIDE SEQUENCE [LARGE SCALE GENOMIC DNA]</scope>
    <source>
        <strain evidence="1 2">JCM 3324</strain>
    </source>
</reference>
<proteinExistence type="predicted"/>
<comment type="caution">
    <text evidence="1">The sequence shown here is derived from an EMBL/GenBank/DDBJ whole genome shotgun (WGS) entry which is preliminary data.</text>
</comment>
<name>A0ABV5NPJ1_9ACTN</name>